<dbReference type="PANTHER" id="PTHR10067:SF17">
    <property type="entry name" value="PHOSPHATIDYLSERINE DECARBOXYLASE PROENZYME 2"/>
    <property type="match status" value="1"/>
</dbReference>
<dbReference type="GO" id="GO:0004609">
    <property type="term" value="F:phosphatidylserine decarboxylase activity"/>
    <property type="evidence" value="ECO:0007669"/>
    <property type="project" value="InterPro"/>
</dbReference>
<dbReference type="Pfam" id="PF02666">
    <property type="entry name" value="PS_Dcarbxylase"/>
    <property type="match status" value="1"/>
</dbReference>
<protein>
    <submittedName>
        <fullName evidence="5">Phosphatidylserine decarboxylase</fullName>
    </submittedName>
</protein>
<gene>
    <name evidence="5" type="ORF">ENS29_12085</name>
</gene>
<organism evidence="5">
    <name type="scientific">Desulfatirhabdium butyrativorans</name>
    <dbReference type="NCBI Taxonomy" id="340467"/>
    <lineage>
        <taxon>Bacteria</taxon>
        <taxon>Pseudomonadati</taxon>
        <taxon>Thermodesulfobacteriota</taxon>
        <taxon>Desulfobacteria</taxon>
        <taxon>Desulfobacterales</taxon>
        <taxon>Desulfatirhabdiaceae</taxon>
        <taxon>Desulfatirhabdium</taxon>
    </lineage>
</organism>
<name>A0A7C4RT93_9BACT</name>
<comment type="caution">
    <text evidence="5">The sequence shown here is derived from an EMBL/GenBank/DDBJ whole genome shotgun (WGS) entry which is preliminary data.</text>
</comment>
<accession>A0A7C4RT93</accession>
<reference evidence="5" key="1">
    <citation type="journal article" date="2020" name="mSystems">
        <title>Genome- and Community-Level Interaction Insights into Carbon Utilization and Element Cycling Functions of Hydrothermarchaeota in Hydrothermal Sediment.</title>
        <authorList>
            <person name="Zhou Z."/>
            <person name="Liu Y."/>
            <person name="Xu W."/>
            <person name="Pan J."/>
            <person name="Luo Z.H."/>
            <person name="Li M."/>
        </authorList>
    </citation>
    <scope>NUCLEOTIDE SEQUENCE [LARGE SCALE GENOMIC DNA]</scope>
    <source>
        <strain evidence="5">SpSt-477</strain>
    </source>
</reference>
<dbReference type="EMBL" id="DSUH01000276">
    <property type="protein sequence ID" value="HGU33584.1"/>
    <property type="molecule type" value="Genomic_DNA"/>
</dbReference>
<dbReference type="GO" id="GO:0008654">
    <property type="term" value="P:phospholipid biosynthetic process"/>
    <property type="evidence" value="ECO:0007669"/>
    <property type="project" value="InterPro"/>
</dbReference>
<keyword evidence="2" id="KW-0865">Zymogen</keyword>
<evidence type="ECO:0000256" key="4">
    <source>
        <dbReference type="ARBA" id="ARBA00023317"/>
    </source>
</evidence>
<evidence type="ECO:0000256" key="1">
    <source>
        <dbReference type="ARBA" id="ARBA00022793"/>
    </source>
</evidence>
<evidence type="ECO:0000313" key="5">
    <source>
        <dbReference type="EMBL" id="HGU33584.1"/>
    </source>
</evidence>
<dbReference type="InterPro" id="IPR003817">
    <property type="entry name" value="PS_Dcarbxylase"/>
</dbReference>
<proteinExistence type="predicted"/>
<keyword evidence="1" id="KW-0210">Decarboxylase</keyword>
<dbReference type="PANTHER" id="PTHR10067">
    <property type="entry name" value="PHOSPHATIDYLSERINE DECARBOXYLASE"/>
    <property type="match status" value="1"/>
</dbReference>
<sequence length="369" mass="42190">MKVNPLPHQYIDRSTGTSRTETFLGDRVICWMYNRLRERPGLLFRALISGRCSSILGWAHYDLVRPVSVKQIRRAVRDLHINPTELVKDIHRMHTFRELFERQIRYWDCRPMNSDPNVIVSPADSRVLVGSFATDNGISIKDKFFDYDELLGVQHPEWRALFRGGDFAVFRLTPDKYHYNHMPVSGYVADIYEIEGLYHACNPAAAIQAVTPLSKNRRTVSIVDTDVADGTGIGYVAMIEIAALMIGDIVQCYSDVRYESPRPLHPGMFVRRGQPKSLFRPGSSTTVLIFEKNRIRFSSDLLKNQGRCDVQSRYSMGLGFPLVETDVAVRSEIALAIRQTAQQAVESFHPLFLEMPQKRNTMFSQEAEQ</sequence>
<keyword evidence="3" id="KW-0456">Lyase</keyword>
<evidence type="ECO:0000256" key="3">
    <source>
        <dbReference type="ARBA" id="ARBA00023239"/>
    </source>
</evidence>
<evidence type="ECO:0000256" key="2">
    <source>
        <dbReference type="ARBA" id="ARBA00023145"/>
    </source>
</evidence>
<dbReference type="AlphaFoldDB" id="A0A7C4RT93"/>
<keyword evidence="4" id="KW-0670">Pyruvate</keyword>